<proteinExistence type="predicted"/>
<name>A0AAJ6QQU9_9ACAR</name>
<sequence length="175" mass="20118">MEVDQEYGLNVCQRRPMELSPQKERPSKMPRADVVALAQQLSDADDFIQANICNKLKPIADQMKFLRQQAFQILESARRDRELHHTQCSFKKVPGQIYHLYEKDCGERYMSMLSPGEWAVTTGPAQTHLGSFRLEADQSWTPEQDVNARDKEMLAFRQFIQNGDGLPALMGSRPF</sequence>
<protein>
    <submittedName>
        <fullName evidence="2">Uncharacterized protein C1orf50 homolog</fullName>
    </submittedName>
</protein>
<reference evidence="2" key="1">
    <citation type="submission" date="2025-08" db="UniProtKB">
        <authorList>
            <consortium name="RefSeq"/>
        </authorList>
    </citation>
    <scope>IDENTIFICATION</scope>
</reference>
<keyword evidence="1" id="KW-1185">Reference proteome</keyword>
<dbReference type="AlphaFoldDB" id="A0AAJ6QQU9"/>
<dbReference type="KEGG" id="goe:100897768"/>
<evidence type="ECO:0000313" key="1">
    <source>
        <dbReference type="Proteomes" id="UP000694867"/>
    </source>
</evidence>
<dbReference type="InterPro" id="IPR019534">
    <property type="entry name" value="DUF2452"/>
</dbReference>
<accession>A0AAJ6QQU9</accession>
<dbReference type="RefSeq" id="XP_003740881.1">
    <property type="nucleotide sequence ID" value="XM_003740833.2"/>
</dbReference>
<organism evidence="1 2">
    <name type="scientific">Galendromus occidentalis</name>
    <name type="common">western predatory mite</name>
    <dbReference type="NCBI Taxonomy" id="34638"/>
    <lineage>
        <taxon>Eukaryota</taxon>
        <taxon>Metazoa</taxon>
        <taxon>Ecdysozoa</taxon>
        <taxon>Arthropoda</taxon>
        <taxon>Chelicerata</taxon>
        <taxon>Arachnida</taxon>
        <taxon>Acari</taxon>
        <taxon>Parasitiformes</taxon>
        <taxon>Mesostigmata</taxon>
        <taxon>Gamasina</taxon>
        <taxon>Phytoseioidea</taxon>
        <taxon>Phytoseiidae</taxon>
        <taxon>Typhlodrominae</taxon>
        <taxon>Galendromus</taxon>
    </lineage>
</organism>
<dbReference type="GeneID" id="100897768"/>
<dbReference type="PANTHER" id="PTHR14553:SF1">
    <property type="entry name" value="SIMILAR TO CHROMOSOME 1 OPEN READING FRAME 50"/>
    <property type="match status" value="1"/>
</dbReference>
<evidence type="ECO:0000313" key="2">
    <source>
        <dbReference type="RefSeq" id="XP_003740881.1"/>
    </source>
</evidence>
<dbReference type="PANTHER" id="PTHR14553">
    <property type="entry name" value="UNCHARACTERIZED PROTEIN C1ORF50"/>
    <property type="match status" value="1"/>
</dbReference>
<gene>
    <name evidence="2" type="primary">LOC100897768</name>
</gene>
<dbReference type="Proteomes" id="UP000694867">
    <property type="component" value="Unplaced"/>
</dbReference>
<dbReference type="Pfam" id="PF10504">
    <property type="entry name" value="DUF2452"/>
    <property type="match status" value="1"/>
</dbReference>